<dbReference type="PANTHER" id="PTHR43464:SF19">
    <property type="entry name" value="UBIQUINONE BIOSYNTHESIS O-METHYLTRANSFERASE, MITOCHONDRIAL"/>
    <property type="match status" value="1"/>
</dbReference>
<sequence>MPLYQWFQSIVLLSGNKVNNRHKVESKASRLWGKDLHKNNSVPAHCPQLENIFKKKWRDSLKGDLLEIGCGSGSDLEIFSKLKEIKTITAIDLGENIEKLAERYKERKDIDIRRGNALSLDFDGKKFDVIYSFGVFHHTSDPIKCISETQKVLKKNGTIFLYLYSSHEDLLFKRMGIFFERIIMKFFGYIPYSFQNLICIMLSPLCWAMFSLPSNILKLFGFETLSRKVPFYFGTHPFSIIGDLKDRLMSPINYRFSKLEMERILESINFSFIEVVKTSSGLYIFAKK</sequence>
<dbReference type="CDD" id="cd02440">
    <property type="entry name" value="AdoMet_MTases"/>
    <property type="match status" value="1"/>
</dbReference>
<evidence type="ECO:0000256" key="3">
    <source>
        <dbReference type="ARBA" id="ARBA00022691"/>
    </source>
</evidence>
<feature type="domain" description="Methyltransferase type 11" evidence="4">
    <location>
        <begin position="66"/>
        <end position="160"/>
    </location>
</feature>
<name>A0A382P8X2_9ZZZZ</name>
<protein>
    <recommendedName>
        <fullName evidence="4">Methyltransferase type 11 domain-containing protein</fullName>
    </recommendedName>
</protein>
<evidence type="ECO:0000313" key="5">
    <source>
        <dbReference type="EMBL" id="SVC69267.1"/>
    </source>
</evidence>
<dbReference type="AlphaFoldDB" id="A0A382P8X2"/>
<dbReference type="PANTHER" id="PTHR43464">
    <property type="entry name" value="METHYLTRANSFERASE"/>
    <property type="match status" value="1"/>
</dbReference>
<dbReference type="SUPFAM" id="SSF53335">
    <property type="entry name" value="S-adenosyl-L-methionine-dependent methyltransferases"/>
    <property type="match status" value="1"/>
</dbReference>
<evidence type="ECO:0000259" key="4">
    <source>
        <dbReference type="Pfam" id="PF08241"/>
    </source>
</evidence>
<organism evidence="5">
    <name type="scientific">marine metagenome</name>
    <dbReference type="NCBI Taxonomy" id="408172"/>
    <lineage>
        <taxon>unclassified sequences</taxon>
        <taxon>metagenomes</taxon>
        <taxon>ecological metagenomes</taxon>
    </lineage>
</organism>
<gene>
    <name evidence="5" type="ORF">METZ01_LOCUS322121</name>
</gene>
<dbReference type="GO" id="GO:0008757">
    <property type="term" value="F:S-adenosylmethionine-dependent methyltransferase activity"/>
    <property type="evidence" value="ECO:0007669"/>
    <property type="project" value="InterPro"/>
</dbReference>
<dbReference type="Gene3D" id="3.40.50.150">
    <property type="entry name" value="Vaccinia Virus protein VP39"/>
    <property type="match status" value="1"/>
</dbReference>
<proteinExistence type="predicted"/>
<dbReference type="InterPro" id="IPR029063">
    <property type="entry name" value="SAM-dependent_MTases_sf"/>
</dbReference>
<evidence type="ECO:0000256" key="1">
    <source>
        <dbReference type="ARBA" id="ARBA00022603"/>
    </source>
</evidence>
<accession>A0A382P8X2</accession>
<keyword evidence="3" id="KW-0949">S-adenosyl-L-methionine</keyword>
<keyword evidence="2" id="KW-0808">Transferase</keyword>
<dbReference type="InterPro" id="IPR013216">
    <property type="entry name" value="Methyltransf_11"/>
</dbReference>
<dbReference type="GO" id="GO:0032259">
    <property type="term" value="P:methylation"/>
    <property type="evidence" value="ECO:0007669"/>
    <property type="project" value="UniProtKB-KW"/>
</dbReference>
<dbReference type="Pfam" id="PF08241">
    <property type="entry name" value="Methyltransf_11"/>
    <property type="match status" value="1"/>
</dbReference>
<dbReference type="EMBL" id="UINC01105377">
    <property type="protein sequence ID" value="SVC69267.1"/>
    <property type="molecule type" value="Genomic_DNA"/>
</dbReference>
<reference evidence="5" key="1">
    <citation type="submission" date="2018-05" db="EMBL/GenBank/DDBJ databases">
        <authorList>
            <person name="Lanie J.A."/>
            <person name="Ng W.-L."/>
            <person name="Kazmierczak K.M."/>
            <person name="Andrzejewski T.M."/>
            <person name="Davidsen T.M."/>
            <person name="Wayne K.J."/>
            <person name="Tettelin H."/>
            <person name="Glass J.I."/>
            <person name="Rusch D."/>
            <person name="Podicherti R."/>
            <person name="Tsui H.-C.T."/>
            <person name="Winkler M.E."/>
        </authorList>
    </citation>
    <scope>NUCLEOTIDE SEQUENCE</scope>
</reference>
<keyword evidence="1" id="KW-0489">Methyltransferase</keyword>
<evidence type="ECO:0000256" key="2">
    <source>
        <dbReference type="ARBA" id="ARBA00022679"/>
    </source>
</evidence>